<name>A0A2P2PW44_RHIMU</name>
<accession>A0A2P2PW44</accession>
<sequence length="40" mass="4708">MVCDYLFIKRKLQCLLAEWHTVLCKFGKSTCSHYSQHSVC</sequence>
<organism evidence="1">
    <name type="scientific">Rhizophora mucronata</name>
    <name type="common">Asiatic mangrove</name>
    <dbReference type="NCBI Taxonomy" id="61149"/>
    <lineage>
        <taxon>Eukaryota</taxon>
        <taxon>Viridiplantae</taxon>
        <taxon>Streptophyta</taxon>
        <taxon>Embryophyta</taxon>
        <taxon>Tracheophyta</taxon>
        <taxon>Spermatophyta</taxon>
        <taxon>Magnoliopsida</taxon>
        <taxon>eudicotyledons</taxon>
        <taxon>Gunneridae</taxon>
        <taxon>Pentapetalae</taxon>
        <taxon>rosids</taxon>
        <taxon>fabids</taxon>
        <taxon>Malpighiales</taxon>
        <taxon>Rhizophoraceae</taxon>
        <taxon>Rhizophora</taxon>
    </lineage>
</organism>
<proteinExistence type="predicted"/>
<protein>
    <submittedName>
        <fullName evidence="1">Uncharacterized protein</fullName>
    </submittedName>
</protein>
<evidence type="ECO:0000313" key="1">
    <source>
        <dbReference type="EMBL" id="MBX58951.1"/>
    </source>
</evidence>
<dbReference type="AlphaFoldDB" id="A0A2P2PW44"/>
<reference evidence="1" key="1">
    <citation type="submission" date="2018-02" db="EMBL/GenBank/DDBJ databases">
        <title>Rhizophora mucronata_Transcriptome.</title>
        <authorList>
            <person name="Meera S.P."/>
            <person name="Sreeshan A."/>
            <person name="Augustine A."/>
        </authorList>
    </citation>
    <scope>NUCLEOTIDE SEQUENCE</scope>
    <source>
        <tissue evidence="1">Leaf</tissue>
    </source>
</reference>
<dbReference type="EMBL" id="GGEC01078467">
    <property type="protein sequence ID" value="MBX58951.1"/>
    <property type="molecule type" value="Transcribed_RNA"/>
</dbReference>